<dbReference type="EC" id="2.7.11.1" evidence="8"/>
<dbReference type="Gene3D" id="3.30.565.10">
    <property type="entry name" value="Histidine kinase-like ATPase, C-terminal domain"/>
    <property type="match status" value="1"/>
</dbReference>
<keyword evidence="3" id="KW-0547">Nucleotide-binding</keyword>
<organism evidence="8">
    <name type="scientific">bioreactor metagenome</name>
    <dbReference type="NCBI Taxonomy" id="1076179"/>
    <lineage>
        <taxon>unclassified sequences</taxon>
        <taxon>metagenomes</taxon>
        <taxon>ecological metagenomes</taxon>
    </lineage>
</organism>
<proteinExistence type="inferred from homology"/>
<dbReference type="AlphaFoldDB" id="A0A644T018"/>
<dbReference type="GO" id="GO:0004674">
    <property type="term" value="F:protein serine/threonine kinase activity"/>
    <property type="evidence" value="ECO:0007669"/>
    <property type="project" value="UniProtKB-KW"/>
</dbReference>
<keyword evidence="2 8" id="KW-0808">Transferase</keyword>
<dbReference type="GO" id="GO:0042174">
    <property type="term" value="P:negative regulation of sporulation resulting in formation of a cellular spore"/>
    <property type="evidence" value="ECO:0007669"/>
    <property type="project" value="InterPro"/>
</dbReference>
<keyword evidence="4" id="KW-0418">Kinase</keyword>
<dbReference type="GO" id="GO:0005524">
    <property type="term" value="F:ATP binding"/>
    <property type="evidence" value="ECO:0007669"/>
    <property type="project" value="UniProtKB-KW"/>
</dbReference>
<evidence type="ECO:0000256" key="6">
    <source>
        <dbReference type="ARBA" id="ARBA00022969"/>
    </source>
</evidence>
<comment type="caution">
    <text evidence="8">The sequence shown here is derived from an EMBL/GenBank/DDBJ whole genome shotgun (WGS) entry which is preliminary data.</text>
</comment>
<accession>A0A644T018</accession>
<dbReference type="Pfam" id="PF13581">
    <property type="entry name" value="HATPase_c_2"/>
    <property type="match status" value="1"/>
</dbReference>
<keyword evidence="5" id="KW-0067">ATP-binding</keyword>
<evidence type="ECO:0000256" key="4">
    <source>
        <dbReference type="ARBA" id="ARBA00022777"/>
    </source>
</evidence>
<name>A0A644T018_9ZZZZ</name>
<dbReference type="InterPro" id="IPR010194">
    <property type="entry name" value="Anti-sigma_F"/>
</dbReference>
<dbReference type="InterPro" id="IPR003594">
    <property type="entry name" value="HATPase_dom"/>
</dbReference>
<dbReference type="InterPro" id="IPR050267">
    <property type="entry name" value="Anti-sigma-factor_SerPK"/>
</dbReference>
<reference evidence="8" key="1">
    <citation type="submission" date="2019-08" db="EMBL/GenBank/DDBJ databases">
        <authorList>
            <person name="Kucharzyk K."/>
            <person name="Murdoch R.W."/>
            <person name="Higgins S."/>
            <person name="Loffler F."/>
        </authorList>
    </citation>
    <scope>NUCLEOTIDE SEQUENCE</scope>
</reference>
<feature type="domain" description="Histidine kinase/HSP90-like ATPase" evidence="7">
    <location>
        <begin position="37"/>
        <end position="139"/>
    </location>
</feature>
<protein>
    <submittedName>
        <fullName evidence="8">Anti-sigma F factor</fullName>
        <ecNumber evidence="8">2.7.11.1</ecNumber>
    </submittedName>
</protein>
<evidence type="ECO:0000259" key="7">
    <source>
        <dbReference type="SMART" id="SM00387"/>
    </source>
</evidence>
<dbReference type="GO" id="GO:0030435">
    <property type="term" value="P:sporulation resulting in formation of a cellular spore"/>
    <property type="evidence" value="ECO:0007669"/>
    <property type="project" value="UniProtKB-KW"/>
</dbReference>
<sequence>MAIKNHFKMTFDSLSENVGIARLTAAAFAAQLDFTINEIEEIKVAVSEAISNSVIHGYGNDSGDVELVMKLYDDRVEYIVIDKGRGIEDIEQARQPSYSSDPERMGLGFVFMETFMDELVIETELQKGTIVRMIKKVQLNKAH</sequence>
<dbReference type="PANTHER" id="PTHR35526">
    <property type="entry name" value="ANTI-SIGMA-F FACTOR RSBW-RELATED"/>
    <property type="match status" value="1"/>
</dbReference>
<dbReference type="PANTHER" id="PTHR35526:SF3">
    <property type="entry name" value="ANTI-SIGMA-F FACTOR RSBW"/>
    <property type="match status" value="1"/>
</dbReference>
<evidence type="ECO:0000256" key="5">
    <source>
        <dbReference type="ARBA" id="ARBA00022840"/>
    </source>
</evidence>
<dbReference type="SUPFAM" id="SSF55874">
    <property type="entry name" value="ATPase domain of HSP90 chaperone/DNA topoisomerase II/histidine kinase"/>
    <property type="match status" value="1"/>
</dbReference>
<dbReference type="GO" id="GO:0016989">
    <property type="term" value="F:sigma factor antagonist activity"/>
    <property type="evidence" value="ECO:0007669"/>
    <property type="project" value="InterPro"/>
</dbReference>
<evidence type="ECO:0000256" key="2">
    <source>
        <dbReference type="ARBA" id="ARBA00022679"/>
    </source>
</evidence>
<keyword evidence="1" id="KW-0723">Serine/threonine-protein kinase</keyword>
<dbReference type="HAMAP" id="MF_00637">
    <property type="entry name" value="Anti_sigma_F"/>
    <property type="match status" value="1"/>
</dbReference>
<evidence type="ECO:0000313" key="8">
    <source>
        <dbReference type="EMBL" id="MPL60290.1"/>
    </source>
</evidence>
<dbReference type="SMART" id="SM00387">
    <property type="entry name" value="HATPase_c"/>
    <property type="match status" value="1"/>
</dbReference>
<dbReference type="EMBL" id="VSSQ01000012">
    <property type="protein sequence ID" value="MPL60290.1"/>
    <property type="molecule type" value="Genomic_DNA"/>
</dbReference>
<dbReference type="InterPro" id="IPR036890">
    <property type="entry name" value="HATPase_C_sf"/>
</dbReference>
<keyword evidence="6" id="KW-0749">Sporulation</keyword>
<evidence type="ECO:0000256" key="1">
    <source>
        <dbReference type="ARBA" id="ARBA00022527"/>
    </source>
</evidence>
<evidence type="ECO:0000256" key="3">
    <source>
        <dbReference type="ARBA" id="ARBA00022741"/>
    </source>
</evidence>
<gene>
    <name evidence="8" type="primary">spoIIAB_1</name>
    <name evidence="8" type="ORF">SDC9_05848</name>
</gene>
<dbReference type="NCBIfam" id="TIGR01925">
    <property type="entry name" value="spIIAB"/>
    <property type="match status" value="1"/>
</dbReference>